<name>A0A0K6GF12_9AGAM</name>
<dbReference type="GO" id="GO:0016926">
    <property type="term" value="P:protein desumoylation"/>
    <property type="evidence" value="ECO:0007669"/>
    <property type="project" value="TreeGrafter"/>
</dbReference>
<evidence type="ECO:0000256" key="2">
    <source>
        <dbReference type="ARBA" id="ARBA00022553"/>
    </source>
</evidence>
<keyword evidence="5" id="KW-0378">Hydrolase</keyword>
<gene>
    <name evidence="8" type="ORF">RSOLAG22IIIB_06488</name>
</gene>
<dbReference type="PROSITE" id="PS50600">
    <property type="entry name" value="ULP_PROTEASE"/>
    <property type="match status" value="1"/>
</dbReference>
<feature type="region of interest" description="Disordered" evidence="6">
    <location>
        <begin position="1"/>
        <end position="41"/>
    </location>
</feature>
<dbReference type="Proteomes" id="UP000044841">
    <property type="component" value="Unassembled WGS sequence"/>
</dbReference>
<dbReference type="InterPro" id="IPR038765">
    <property type="entry name" value="Papain-like_cys_pep_sf"/>
</dbReference>
<feature type="compositionally biased region" description="Low complexity" evidence="6">
    <location>
        <begin position="69"/>
        <end position="79"/>
    </location>
</feature>
<dbReference type="GO" id="GO:0070139">
    <property type="term" value="F:SUMO-specific endopeptidase activity"/>
    <property type="evidence" value="ECO:0007669"/>
    <property type="project" value="TreeGrafter"/>
</dbReference>
<dbReference type="Gene3D" id="1.10.418.20">
    <property type="match status" value="1"/>
</dbReference>
<dbReference type="GO" id="GO:0005737">
    <property type="term" value="C:cytoplasm"/>
    <property type="evidence" value="ECO:0007669"/>
    <property type="project" value="TreeGrafter"/>
</dbReference>
<evidence type="ECO:0000259" key="7">
    <source>
        <dbReference type="PROSITE" id="PS50600"/>
    </source>
</evidence>
<keyword evidence="9" id="KW-1185">Reference proteome</keyword>
<keyword evidence="2" id="KW-0597">Phosphoprotein</keyword>
<evidence type="ECO:0000256" key="4">
    <source>
        <dbReference type="ARBA" id="ARBA00022786"/>
    </source>
</evidence>
<dbReference type="Gene3D" id="3.30.310.130">
    <property type="entry name" value="Ubiquitin-related"/>
    <property type="match status" value="1"/>
</dbReference>
<dbReference type="GO" id="GO:0005634">
    <property type="term" value="C:nucleus"/>
    <property type="evidence" value="ECO:0007669"/>
    <property type="project" value="TreeGrafter"/>
</dbReference>
<evidence type="ECO:0000313" key="8">
    <source>
        <dbReference type="EMBL" id="CUA77075.1"/>
    </source>
</evidence>
<dbReference type="SUPFAM" id="SSF54001">
    <property type="entry name" value="Cysteine proteinases"/>
    <property type="match status" value="1"/>
</dbReference>
<sequence>MDSDSDGQELSSPQYGSSSQLRDNRKKRPRGGSLDRSLGRSLSTDEDFSEYIDSDLELNTKRKRRKAPTSKPKTGSTKSSAKRRGRKRGSKSVDAQNTDSDGALGVTTVRSTFDEWERILDQQVFLDIGLVEFALKKELRDPYLVGEIHIFGTLFFRQLDAGRGKQCDYRRAKKWTLKSKCDIFSKSFIIVPINEQSCWYLAIICFPGNLLRSSPSGVAAEKTWIMILDPYGREHLRTIRILREYLRDEVKKRHGKVVDIVKNDFVDGRHLSVPLVLDLDDCGIYLLHYVKMFFANPLEIMALPPGAKDNRKKKGSRYDELWGTDQLKDKWEDFQRKLNDLSAEWSALKSSGPRTIVPSTGGVQGKSRANTTHKDHLLSRSYVLSAMNVSNLLYCSSLVRGGLIREREHSALVGQRSGRPSRSTNINFKLLLINVTNNCSKAAFARHALADSLGFSRAG</sequence>
<protein>
    <submittedName>
        <fullName evidence="8">Putative ubiquitin-like-specific protease 2A [Arabidopsis thaliana]</fullName>
    </submittedName>
</protein>
<dbReference type="InterPro" id="IPR051947">
    <property type="entry name" value="Sentrin-specific_protease"/>
</dbReference>
<dbReference type="InterPro" id="IPR003653">
    <property type="entry name" value="Peptidase_C48_C"/>
</dbReference>
<evidence type="ECO:0000256" key="5">
    <source>
        <dbReference type="ARBA" id="ARBA00022801"/>
    </source>
</evidence>
<comment type="similarity">
    <text evidence="1">Belongs to the peptidase C48 family.</text>
</comment>
<organism evidence="8 9">
    <name type="scientific">Rhizoctonia solani</name>
    <dbReference type="NCBI Taxonomy" id="456999"/>
    <lineage>
        <taxon>Eukaryota</taxon>
        <taxon>Fungi</taxon>
        <taxon>Dikarya</taxon>
        <taxon>Basidiomycota</taxon>
        <taxon>Agaricomycotina</taxon>
        <taxon>Agaricomycetes</taxon>
        <taxon>Cantharellales</taxon>
        <taxon>Ceratobasidiaceae</taxon>
        <taxon>Rhizoctonia</taxon>
    </lineage>
</organism>
<evidence type="ECO:0000256" key="6">
    <source>
        <dbReference type="SAM" id="MobiDB-lite"/>
    </source>
</evidence>
<proteinExistence type="inferred from homology"/>
<evidence type="ECO:0000256" key="1">
    <source>
        <dbReference type="ARBA" id="ARBA00005234"/>
    </source>
</evidence>
<feature type="region of interest" description="Disordered" evidence="6">
    <location>
        <begin position="57"/>
        <end position="101"/>
    </location>
</feature>
<feature type="compositionally biased region" description="Polar residues" evidence="6">
    <location>
        <begin position="8"/>
        <end position="21"/>
    </location>
</feature>
<feature type="compositionally biased region" description="Low complexity" evidence="6">
    <location>
        <begin position="31"/>
        <end position="41"/>
    </location>
</feature>
<dbReference type="Pfam" id="PF02902">
    <property type="entry name" value="Peptidase_C48"/>
    <property type="match status" value="1"/>
</dbReference>
<reference evidence="8 9" key="1">
    <citation type="submission" date="2015-07" db="EMBL/GenBank/DDBJ databases">
        <authorList>
            <person name="Noorani M."/>
        </authorList>
    </citation>
    <scope>NUCLEOTIDE SEQUENCE [LARGE SCALE GENOMIC DNA]</scope>
    <source>
        <strain evidence="8">BBA 69670</strain>
    </source>
</reference>
<accession>A0A0K6GF12</accession>
<keyword evidence="3 8" id="KW-0645">Protease</keyword>
<dbReference type="AlphaFoldDB" id="A0A0K6GF12"/>
<evidence type="ECO:0000313" key="9">
    <source>
        <dbReference type="Proteomes" id="UP000044841"/>
    </source>
</evidence>
<keyword evidence="4" id="KW-0833">Ubl conjugation pathway</keyword>
<dbReference type="PANTHER" id="PTHR46896">
    <property type="entry name" value="SENTRIN-SPECIFIC PROTEASE"/>
    <property type="match status" value="1"/>
</dbReference>
<dbReference type="PANTHER" id="PTHR46896:SF3">
    <property type="entry name" value="FI06413P-RELATED"/>
    <property type="match status" value="1"/>
</dbReference>
<evidence type="ECO:0000256" key="3">
    <source>
        <dbReference type="ARBA" id="ARBA00022670"/>
    </source>
</evidence>
<dbReference type="GO" id="GO:0006508">
    <property type="term" value="P:proteolysis"/>
    <property type="evidence" value="ECO:0007669"/>
    <property type="project" value="UniProtKB-KW"/>
</dbReference>
<feature type="domain" description="Ubiquitin-like protease family profile" evidence="7">
    <location>
        <begin position="109"/>
        <end position="293"/>
    </location>
</feature>
<dbReference type="EMBL" id="CYGV01001767">
    <property type="protein sequence ID" value="CUA77075.1"/>
    <property type="molecule type" value="Genomic_DNA"/>
</dbReference>
<feature type="compositionally biased region" description="Basic residues" evidence="6">
    <location>
        <begin position="80"/>
        <end position="90"/>
    </location>
</feature>